<evidence type="ECO:0000256" key="7">
    <source>
        <dbReference type="SAM" id="MobiDB-lite"/>
    </source>
</evidence>
<evidence type="ECO:0000256" key="1">
    <source>
        <dbReference type="ARBA" id="ARBA00004651"/>
    </source>
</evidence>
<dbReference type="GO" id="GO:0004713">
    <property type="term" value="F:protein tyrosine kinase activity"/>
    <property type="evidence" value="ECO:0007669"/>
    <property type="project" value="TreeGrafter"/>
</dbReference>
<feature type="transmembrane region" description="Helical" evidence="8">
    <location>
        <begin position="24"/>
        <end position="44"/>
    </location>
</feature>
<dbReference type="OrthoDB" id="2365115at2"/>
<sequence>MNEKNALAKDINIKELLATLKKRVWVILVIIALSTIAGIVYSSLTVPTPVYETTAKIILGEEADMNTLQVIIKDRIILEKVVEKLALNQDPESLANQINVLRLDESQVVSISVVDSSPERASKIANTVAAVFKDEVPKIMNFDQVNILSSAEIQSKPINGDVNGNRTIIIAFIFGIVAGIGFAFFLDSLDETIKSEKDVEAFLDLPVIGKISKMNKKNTKQHHFESVSSGGEWSVKRQT</sequence>
<keyword evidence="11" id="KW-1185">Reference proteome</keyword>
<name>A0A0D6Z7C3_9BACI</name>
<dbReference type="AlphaFoldDB" id="A0A0D6Z7C3"/>
<evidence type="ECO:0000313" key="11">
    <source>
        <dbReference type="Proteomes" id="UP000032512"/>
    </source>
</evidence>
<evidence type="ECO:0000256" key="8">
    <source>
        <dbReference type="SAM" id="Phobius"/>
    </source>
</evidence>
<evidence type="ECO:0000256" key="5">
    <source>
        <dbReference type="ARBA" id="ARBA00022989"/>
    </source>
</evidence>
<dbReference type="InterPro" id="IPR003856">
    <property type="entry name" value="LPS_length_determ_N"/>
</dbReference>
<dbReference type="Pfam" id="PF02706">
    <property type="entry name" value="Wzz"/>
    <property type="match status" value="1"/>
</dbReference>
<evidence type="ECO:0000256" key="2">
    <source>
        <dbReference type="ARBA" id="ARBA00006683"/>
    </source>
</evidence>
<protein>
    <recommendedName>
        <fullName evidence="9">Polysaccharide chain length determinant N-terminal domain-containing protein</fullName>
    </recommendedName>
</protein>
<evidence type="ECO:0000259" key="9">
    <source>
        <dbReference type="Pfam" id="PF02706"/>
    </source>
</evidence>
<gene>
    <name evidence="10" type="ORF">UB32_12610</name>
</gene>
<dbReference type="PANTHER" id="PTHR32309:SF13">
    <property type="entry name" value="FERRIC ENTEROBACTIN TRANSPORT PROTEIN FEPE"/>
    <property type="match status" value="1"/>
</dbReference>
<dbReference type="PATRIC" id="fig|285983.3.peg.1295"/>
<organism evidence="10 11">
    <name type="scientific">Mesobacillus subterraneus</name>
    <dbReference type="NCBI Taxonomy" id="285983"/>
    <lineage>
        <taxon>Bacteria</taxon>
        <taxon>Bacillati</taxon>
        <taxon>Bacillota</taxon>
        <taxon>Bacilli</taxon>
        <taxon>Bacillales</taxon>
        <taxon>Bacillaceae</taxon>
        <taxon>Mesobacillus</taxon>
    </lineage>
</organism>
<dbReference type="Proteomes" id="UP000032512">
    <property type="component" value="Unassembled WGS sequence"/>
</dbReference>
<evidence type="ECO:0000256" key="6">
    <source>
        <dbReference type="ARBA" id="ARBA00023136"/>
    </source>
</evidence>
<dbReference type="GO" id="GO:0005886">
    <property type="term" value="C:plasma membrane"/>
    <property type="evidence" value="ECO:0007669"/>
    <property type="project" value="UniProtKB-SubCell"/>
</dbReference>
<feature type="domain" description="Polysaccharide chain length determinant N-terminal" evidence="9">
    <location>
        <begin position="10"/>
        <end position="74"/>
    </location>
</feature>
<comment type="caution">
    <text evidence="10">The sequence shown here is derived from an EMBL/GenBank/DDBJ whole genome shotgun (WGS) entry which is preliminary data.</text>
</comment>
<evidence type="ECO:0000256" key="4">
    <source>
        <dbReference type="ARBA" id="ARBA00022692"/>
    </source>
</evidence>
<feature type="transmembrane region" description="Helical" evidence="8">
    <location>
        <begin position="167"/>
        <end position="186"/>
    </location>
</feature>
<dbReference type="RefSeq" id="WP_044394286.1">
    <property type="nucleotide sequence ID" value="NZ_JXIQ01000098.1"/>
</dbReference>
<evidence type="ECO:0000256" key="3">
    <source>
        <dbReference type="ARBA" id="ARBA00022475"/>
    </source>
</evidence>
<dbReference type="PANTHER" id="PTHR32309">
    <property type="entry name" value="TYROSINE-PROTEIN KINASE"/>
    <property type="match status" value="1"/>
</dbReference>
<keyword evidence="6 8" id="KW-0472">Membrane</keyword>
<comment type="similarity">
    <text evidence="2">Belongs to the CpsC/CapA family.</text>
</comment>
<dbReference type="EMBL" id="JXIQ01000098">
    <property type="protein sequence ID" value="KIY21679.1"/>
    <property type="molecule type" value="Genomic_DNA"/>
</dbReference>
<keyword evidence="4 8" id="KW-0812">Transmembrane</keyword>
<proteinExistence type="inferred from homology"/>
<accession>A0A0D6Z7C3</accession>
<dbReference type="InterPro" id="IPR050445">
    <property type="entry name" value="Bact_polysacc_biosynth/exp"/>
</dbReference>
<comment type="subcellular location">
    <subcellularLocation>
        <location evidence="1">Cell membrane</location>
        <topology evidence="1">Multi-pass membrane protein</topology>
    </subcellularLocation>
</comment>
<keyword evidence="5 8" id="KW-1133">Transmembrane helix</keyword>
<reference evidence="10 11" key="1">
    <citation type="submission" date="2015-01" db="EMBL/GenBank/DDBJ databases">
        <title>Draft genome sequences of the supercritical CO2 tolerant bacteria Bacillus subterraneus MITOT1 and Bacillus cereus MIT0214.</title>
        <authorList>
            <person name="Peet K.C."/>
            <person name="Thompson J.R."/>
        </authorList>
    </citation>
    <scope>NUCLEOTIDE SEQUENCE [LARGE SCALE GENOMIC DNA]</scope>
    <source>
        <strain evidence="10 11">MITOT1</strain>
    </source>
</reference>
<feature type="compositionally biased region" description="Polar residues" evidence="7">
    <location>
        <begin position="226"/>
        <end position="239"/>
    </location>
</feature>
<feature type="region of interest" description="Disordered" evidence="7">
    <location>
        <begin position="219"/>
        <end position="239"/>
    </location>
</feature>
<keyword evidence="3" id="KW-1003">Cell membrane</keyword>
<evidence type="ECO:0000313" key="10">
    <source>
        <dbReference type="EMBL" id="KIY21679.1"/>
    </source>
</evidence>